<feature type="non-terminal residue" evidence="1">
    <location>
        <position position="143"/>
    </location>
</feature>
<dbReference type="Proteomes" id="UP000799118">
    <property type="component" value="Unassembled WGS sequence"/>
</dbReference>
<keyword evidence="2" id="KW-1185">Reference proteome</keyword>
<gene>
    <name evidence="1" type="ORF">BT96DRAFT_766407</name>
</gene>
<reference evidence="1" key="1">
    <citation type="journal article" date="2019" name="Environ. Microbiol.">
        <title>Fungal ecological strategies reflected in gene transcription - a case study of two litter decomposers.</title>
        <authorList>
            <person name="Barbi F."/>
            <person name="Kohler A."/>
            <person name="Barry K."/>
            <person name="Baskaran P."/>
            <person name="Daum C."/>
            <person name="Fauchery L."/>
            <person name="Ihrmark K."/>
            <person name="Kuo A."/>
            <person name="LaButti K."/>
            <person name="Lipzen A."/>
            <person name="Morin E."/>
            <person name="Grigoriev I.V."/>
            <person name="Henrissat B."/>
            <person name="Lindahl B."/>
            <person name="Martin F."/>
        </authorList>
    </citation>
    <scope>NUCLEOTIDE SEQUENCE</scope>
    <source>
        <strain evidence="1">JB14</strain>
    </source>
</reference>
<name>A0A6A4HL13_9AGAR</name>
<dbReference type="EMBL" id="ML769483">
    <property type="protein sequence ID" value="KAE9398390.1"/>
    <property type="molecule type" value="Genomic_DNA"/>
</dbReference>
<dbReference type="AlphaFoldDB" id="A0A6A4HL13"/>
<sequence>AQVLEIVQIVSSTFSLENLASGILVEAFDTSETSAKYGVPILKPTRPMMIRPQDILCTVNVQHNCANNSCNLSGTCIVQEEREKTNKTLPCMKHFNLNDRLLNTNQMRSAIYLQRLRPIIPPLDRDEAILIGATCEIEEQKKA</sequence>
<proteinExistence type="predicted"/>
<protein>
    <submittedName>
        <fullName evidence="1">Uncharacterized protein</fullName>
    </submittedName>
</protein>
<dbReference type="OrthoDB" id="2246127at2759"/>
<accession>A0A6A4HL13</accession>
<evidence type="ECO:0000313" key="2">
    <source>
        <dbReference type="Proteomes" id="UP000799118"/>
    </source>
</evidence>
<feature type="non-terminal residue" evidence="1">
    <location>
        <position position="1"/>
    </location>
</feature>
<evidence type="ECO:0000313" key="1">
    <source>
        <dbReference type="EMBL" id="KAE9398390.1"/>
    </source>
</evidence>
<organism evidence="1 2">
    <name type="scientific">Gymnopus androsaceus JB14</name>
    <dbReference type="NCBI Taxonomy" id="1447944"/>
    <lineage>
        <taxon>Eukaryota</taxon>
        <taxon>Fungi</taxon>
        <taxon>Dikarya</taxon>
        <taxon>Basidiomycota</taxon>
        <taxon>Agaricomycotina</taxon>
        <taxon>Agaricomycetes</taxon>
        <taxon>Agaricomycetidae</taxon>
        <taxon>Agaricales</taxon>
        <taxon>Marasmiineae</taxon>
        <taxon>Omphalotaceae</taxon>
        <taxon>Gymnopus</taxon>
    </lineage>
</organism>